<name>A0AAV4B606_9GAST</name>
<evidence type="ECO:0008006" key="3">
    <source>
        <dbReference type="Google" id="ProtNLM"/>
    </source>
</evidence>
<keyword evidence="2" id="KW-1185">Reference proteome</keyword>
<dbReference type="EMBL" id="BLXT01004610">
    <property type="protein sequence ID" value="GFO15529.1"/>
    <property type="molecule type" value="Genomic_DNA"/>
</dbReference>
<proteinExistence type="predicted"/>
<protein>
    <recommendedName>
        <fullName evidence="3">SRCR domain-containing protein</fullName>
    </recommendedName>
</protein>
<organism evidence="1 2">
    <name type="scientific">Plakobranchus ocellatus</name>
    <dbReference type="NCBI Taxonomy" id="259542"/>
    <lineage>
        <taxon>Eukaryota</taxon>
        <taxon>Metazoa</taxon>
        <taxon>Spiralia</taxon>
        <taxon>Lophotrochozoa</taxon>
        <taxon>Mollusca</taxon>
        <taxon>Gastropoda</taxon>
        <taxon>Heterobranchia</taxon>
        <taxon>Euthyneura</taxon>
        <taxon>Panpulmonata</taxon>
        <taxon>Sacoglossa</taxon>
        <taxon>Placobranchoidea</taxon>
        <taxon>Plakobranchidae</taxon>
        <taxon>Plakobranchus</taxon>
    </lineage>
</organism>
<evidence type="ECO:0000313" key="2">
    <source>
        <dbReference type="Proteomes" id="UP000735302"/>
    </source>
</evidence>
<sequence length="131" mass="15587">MPDGVWLQYCCWSIVVKLPMEYGVQYCMIDYKVCNTVWMEHVVWNTACWNMSCTIPQIGVWCSILPARVYSVQYYLLEYSVQYCLLGYGVQYCLLEYGVQYCLLEYGVQYYLLEYSVQYCLLEYGVQYCLL</sequence>
<comment type="caution">
    <text evidence="1">The sequence shown here is derived from an EMBL/GenBank/DDBJ whole genome shotgun (WGS) entry which is preliminary data.</text>
</comment>
<evidence type="ECO:0000313" key="1">
    <source>
        <dbReference type="EMBL" id="GFO15529.1"/>
    </source>
</evidence>
<reference evidence="1 2" key="1">
    <citation type="journal article" date="2021" name="Elife">
        <title>Chloroplast acquisition without the gene transfer in kleptoplastic sea slugs, Plakobranchus ocellatus.</title>
        <authorList>
            <person name="Maeda T."/>
            <person name="Takahashi S."/>
            <person name="Yoshida T."/>
            <person name="Shimamura S."/>
            <person name="Takaki Y."/>
            <person name="Nagai Y."/>
            <person name="Toyoda A."/>
            <person name="Suzuki Y."/>
            <person name="Arimoto A."/>
            <person name="Ishii H."/>
            <person name="Satoh N."/>
            <person name="Nishiyama T."/>
            <person name="Hasebe M."/>
            <person name="Maruyama T."/>
            <person name="Minagawa J."/>
            <person name="Obokata J."/>
            <person name="Shigenobu S."/>
        </authorList>
    </citation>
    <scope>NUCLEOTIDE SEQUENCE [LARGE SCALE GENOMIC DNA]</scope>
</reference>
<accession>A0AAV4B606</accession>
<gene>
    <name evidence="1" type="ORF">PoB_004203400</name>
</gene>
<dbReference type="Proteomes" id="UP000735302">
    <property type="component" value="Unassembled WGS sequence"/>
</dbReference>
<dbReference type="AlphaFoldDB" id="A0AAV4B606"/>